<sequence>VTSETVHNNTTEKEGTPVIAKSGNNLVDYPESNESSKSLPGSKEVSDPEVVIMDNSVADDENITKVSDTGIAKELEVEQVKV</sequence>
<organism evidence="2 3">
    <name type="scientific">Trifolium medium</name>
    <dbReference type="NCBI Taxonomy" id="97028"/>
    <lineage>
        <taxon>Eukaryota</taxon>
        <taxon>Viridiplantae</taxon>
        <taxon>Streptophyta</taxon>
        <taxon>Embryophyta</taxon>
        <taxon>Tracheophyta</taxon>
        <taxon>Spermatophyta</taxon>
        <taxon>Magnoliopsida</taxon>
        <taxon>eudicotyledons</taxon>
        <taxon>Gunneridae</taxon>
        <taxon>Pentapetalae</taxon>
        <taxon>rosids</taxon>
        <taxon>fabids</taxon>
        <taxon>Fabales</taxon>
        <taxon>Fabaceae</taxon>
        <taxon>Papilionoideae</taxon>
        <taxon>50 kb inversion clade</taxon>
        <taxon>NPAAA clade</taxon>
        <taxon>Hologalegina</taxon>
        <taxon>IRL clade</taxon>
        <taxon>Trifolieae</taxon>
        <taxon>Trifolium</taxon>
    </lineage>
</organism>
<dbReference type="Proteomes" id="UP000265520">
    <property type="component" value="Unassembled WGS sequence"/>
</dbReference>
<evidence type="ECO:0000313" key="2">
    <source>
        <dbReference type="EMBL" id="MCI56523.1"/>
    </source>
</evidence>
<comment type="caution">
    <text evidence="2">The sequence shown here is derived from an EMBL/GenBank/DDBJ whole genome shotgun (WGS) entry which is preliminary data.</text>
</comment>
<feature type="non-terminal residue" evidence="2">
    <location>
        <position position="1"/>
    </location>
</feature>
<dbReference type="EMBL" id="LXQA010513543">
    <property type="protein sequence ID" value="MCI56523.1"/>
    <property type="molecule type" value="Genomic_DNA"/>
</dbReference>
<name>A0A392T5Z7_9FABA</name>
<accession>A0A392T5Z7</accession>
<evidence type="ECO:0000256" key="1">
    <source>
        <dbReference type="SAM" id="MobiDB-lite"/>
    </source>
</evidence>
<reference evidence="2 3" key="1">
    <citation type="journal article" date="2018" name="Front. Plant Sci.">
        <title>Red Clover (Trifolium pratense) and Zigzag Clover (T. medium) - A Picture of Genomic Similarities and Differences.</title>
        <authorList>
            <person name="Dluhosova J."/>
            <person name="Istvanek J."/>
            <person name="Nedelnik J."/>
            <person name="Repkova J."/>
        </authorList>
    </citation>
    <scope>NUCLEOTIDE SEQUENCE [LARGE SCALE GENOMIC DNA]</scope>
    <source>
        <strain evidence="3">cv. 10/8</strain>
        <tissue evidence="2">Leaf</tissue>
    </source>
</reference>
<evidence type="ECO:0000313" key="3">
    <source>
        <dbReference type="Proteomes" id="UP000265520"/>
    </source>
</evidence>
<feature type="region of interest" description="Disordered" evidence="1">
    <location>
        <begin position="1"/>
        <end position="48"/>
    </location>
</feature>
<proteinExistence type="predicted"/>
<dbReference type="AlphaFoldDB" id="A0A392T5Z7"/>
<keyword evidence="3" id="KW-1185">Reference proteome</keyword>
<protein>
    <submittedName>
        <fullName evidence="2">Uncharacterized protein</fullName>
    </submittedName>
</protein>